<keyword evidence="3" id="KW-1185">Reference proteome</keyword>
<dbReference type="Ensembl" id="ENSMMUT00000106994.1">
    <property type="protein sequence ID" value="ENSMMUP00000073782.1"/>
    <property type="gene ID" value="ENSMMUG00000052142.1"/>
</dbReference>
<reference evidence="2" key="4">
    <citation type="submission" date="2025-09" db="UniProtKB">
        <authorList>
            <consortium name="Ensembl"/>
        </authorList>
    </citation>
    <scope>IDENTIFICATION</scope>
    <source>
        <strain evidence="2">17573</strain>
    </source>
</reference>
<name>A0A5F8A8S9_MACMU</name>
<dbReference type="AlphaFoldDB" id="A0A5F8A8S9"/>
<dbReference type="InParanoid" id="A0A5F8A8S9"/>
<evidence type="ECO:0000256" key="1">
    <source>
        <dbReference type="SAM" id="Phobius"/>
    </source>
</evidence>
<dbReference type="PANTHER" id="PTHR12138">
    <property type="entry name" value="PRIMATE-EXPANDED PROTEIN FAMILY"/>
    <property type="match status" value="1"/>
</dbReference>
<keyword evidence="1" id="KW-0812">Transmembrane</keyword>
<dbReference type="PANTHER" id="PTHR12138:SF75">
    <property type="entry name" value="SECRETED PROTEIN"/>
    <property type="match status" value="1"/>
</dbReference>
<feature type="transmembrane region" description="Helical" evidence="1">
    <location>
        <begin position="12"/>
        <end position="32"/>
    </location>
</feature>
<dbReference type="OMA" id="RIDACCH"/>
<keyword evidence="1" id="KW-1133">Transmembrane helix</keyword>
<protein>
    <submittedName>
        <fullName evidence="2">Uncharacterized protein</fullName>
    </submittedName>
</protein>
<reference evidence="2" key="3">
    <citation type="submission" date="2025-08" db="UniProtKB">
        <authorList>
            <consortium name="Ensembl"/>
        </authorList>
    </citation>
    <scope>IDENTIFICATION</scope>
    <source>
        <strain evidence="2">17573</strain>
    </source>
</reference>
<reference evidence="3" key="1">
    <citation type="journal article" date="2007" name="Science">
        <title>Evolutionary and biomedical insights from the rhesus macaque genome.</title>
        <authorList>
            <person name="Gibbs R.A."/>
            <person name="Rogers J."/>
            <person name="Katze M.G."/>
            <person name="Bumgarner R."/>
            <person name="Weinstock G.M."/>
            <person name="Mardis E.R."/>
            <person name="Remington K.A."/>
            <person name="Strausberg R.L."/>
            <person name="Venter J.C."/>
            <person name="Wilson R.K."/>
            <person name="Batzer M.A."/>
            <person name="Bustamante C.D."/>
            <person name="Eichler E.E."/>
            <person name="Hahn M.W."/>
            <person name="Hardison R.C."/>
            <person name="Makova K.D."/>
            <person name="Miller W."/>
            <person name="Milosavljevic A."/>
            <person name="Palermo R.E."/>
            <person name="Siepel A."/>
            <person name="Sikela J.M."/>
            <person name="Attaway T."/>
            <person name="Bell S."/>
            <person name="Bernard K.E."/>
            <person name="Buhay C.J."/>
            <person name="Chandrabose M.N."/>
            <person name="Dao M."/>
            <person name="Davis C."/>
            <person name="Delehaunty K.D."/>
            <person name="Ding Y."/>
            <person name="Dinh H.H."/>
            <person name="Dugan-Rocha S."/>
            <person name="Fulton L.A."/>
            <person name="Gabisi R.A."/>
            <person name="Garner T.T."/>
            <person name="Godfrey J."/>
            <person name="Hawes A.C."/>
            <person name="Hernandez J."/>
            <person name="Hines S."/>
            <person name="Holder M."/>
            <person name="Hume J."/>
            <person name="Jhangiani S.N."/>
            <person name="Joshi V."/>
            <person name="Khan Z.M."/>
            <person name="Kirkness E.F."/>
            <person name="Cree A."/>
            <person name="Fowler R.G."/>
            <person name="Lee S."/>
            <person name="Lewis L.R."/>
            <person name="Li Z."/>
            <person name="Liu Y.-S."/>
            <person name="Moore S.M."/>
            <person name="Muzny D."/>
            <person name="Nazareth L.V."/>
            <person name="Ngo D.N."/>
            <person name="Okwuonu G.O."/>
            <person name="Pai G."/>
            <person name="Parker D."/>
            <person name="Paul H.A."/>
            <person name="Pfannkoch C."/>
            <person name="Pohl C.S."/>
            <person name="Rogers Y.-H.C."/>
            <person name="Ruiz S.J."/>
            <person name="Sabo A."/>
            <person name="Santibanez J."/>
            <person name="Schneider B.W."/>
            <person name="Smith S.M."/>
            <person name="Sodergren E."/>
            <person name="Svatek A.F."/>
            <person name="Utterback T.R."/>
            <person name="Vattathil S."/>
            <person name="Warren W."/>
            <person name="White C.S."/>
            <person name="Chinwalla A.T."/>
            <person name="Feng Y."/>
            <person name="Halpern A.L."/>
            <person name="Hillier L.W."/>
            <person name="Huang X."/>
            <person name="Minx P."/>
            <person name="Nelson J.O."/>
            <person name="Pepin K.H."/>
            <person name="Qin X."/>
            <person name="Sutton G.G."/>
            <person name="Venter E."/>
            <person name="Walenz B.P."/>
            <person name="Wallis J.W."/>
            <person name="Worley K.C."/>
            <person name="Yang S.-P."/>
            <person name="Jones S.M."/>
            <person name="Marra M.A."/>
            <person name="Rocchi M."/>
            <person name="Schein J.E."/>
            <person name="Baertsch R."/>
            <person name="Clarke L."/>
            <person name="Csuros M."/>
            <person name="Glasscock J."/>
            <person name="Harris R.A."/>
            <person name="Havlak P."/>
            <person name="Jackson A.R."/>
            <person name="Jiang H."/>
            <person name="Liu Y."/>
            <person name="Messina D.N."/>
            <person name="Shen Y."/>
            <person name="Song H.X.-Z."/>
            <person name="Wylie T."/>
            <person name="Zhang L."/>
            <person name="Birney E."/>
            <person name="Han K."/>
            <person name="Konkel M.K."/>
            <person name="Lee J."/>
            <person name="Smit A.F.A."/>
            <person name="Ullmer B."/>
            <person name="Wang H."/>
            <person name="Xing J."/>
            <person name="Burhans R."/>
            <person name="Cheng Z."/>
            <person name="Karro J.E."/>
            <person name="Ma J."/>
            <person name="Raney B."/>
            <person name="She X."/>
            <person name="Cox M.J."/>
            <person name="Demuth J.P."/>
            <person name="Dumas L.J."/>
            <person name="Han S.-G."/>
            <person name="Hopkins J."/>
            <person name="Karimpour-Fard A."/>
            <person name="Kim Y.H."/>
            <person name="Pollack J.R."/>
            <person name="Vinar T."/>
            <person name="Addo-Quaye C."/>
            <person name="Degenhardt J."/>
            <person name="Denby A."/>
            <person name="Hubisz M.J."/>
            <person name="Indap A."/>
            <person name="Kosiol C."/>
            <person name="Lahn B.T."/>
            <person name="Lawson H.A."/>
            <person name="Marklein A."/>
            <person name="Nielsen R."/>
            <person name="Vallender E.J."/>
            <person name="Clark A.G."/>
            <person name="Ferguson B."/>
            <person name="Hernandez R.D."/>
            <person name="Hirani K."/>
            <person name="Kehrer-Sawatzki H."/>
            <person name="Kolb J."/>
            <person name="Patil S."/>
            <person name="Pu L.-L."/>
            <person name="Ren Y."/>
            <person name="Smith D.G."/>
            <person name="Wheeler D.A."/>
            <person name="Schenck I."/>
            <person name="Ball E.V."/>
            <person name="Chen R."/>
            <person name="Cooper D.N."/>
            <person name="Giardine B."/>
            <person name="Hsu F."/>
            <person name="Kent W.J."/>
            <person name="Lesk A."/>
            <person name="Nelson D.L."/>
            <person name="O'brien W.E."/>
            <person name="Pruefer K."/>
            <person name="Stenson P.D."/>
            <person name="Wallace J.C."/>
            <person name="Ke H."/>
            <person name="Liu X.-M."/>
            <person name="Wang P."/>
            <person name="Xiang A.P."/>
            <person name="Yang F."/>
            <person name="Barber G.P."/>
            <person name="Haussler D."/>
            <person name="Karolchik D."/>
            <person name="Kern A.D."/>
            <person name="Kuhn R.M."/>
            <person name="Smith K.E."/>
            <person name="Zwieg A.S."/>
        </authorList>
    </citation>
    <scope>NUCLEOTIDE SEQUENCE [LARGE SCALE GENOMIC DNA]</scope>
    <source>
        <strain evidence="3">17573</strain>
    </source>
</reference>
<dbReference type="Proteomes" id="UP000006718">
    <property type="component" value="Chromosome 12"/>
</dbReference>
<reference evidence="2" key="2">
    <citation type="submission" date="2019-01" db="EMBL/GenBank/DDBJ databases">
        <authorList>
            <person name="Graves T."/>
            <person name="Eichler E.E."/>
            <person name="Wilson R.K."/>
        </authorList>
    </citation>
    <scope>NUCLEOTIDE SEQUENCE [LARGE SCALE GENOMIC DNA]</scope>
    <source>
        <strain evidence="2">17573</strain>
    </source>
</reference>
<dbReference type="GeneTree" id="ENSGT01150000286943"/>
<accession>A0A5F8A8S9</accession>
<evidence type="ECO:0000313" key="2">
    <source>
        <dbReference type="Ensembl" id="ENSMMUP00000073782.1"/>
    </source>
</evidence>
<sequence length="108" mass="12131">MHRDGNWMEIGLFNTVAFSNFFFFLRWSLALLSRLECNGMISAHCNLHLPGSSDSPASASRVAGRIDACCHTWLIFLCFSRDGVSSCCPGWSRTPELMQSTHLRLTKC</sequence>
<dbReference type="VEuPathDB" id="HostDB:ENSMMUG00000052142"/>
<evidence type="ECO:0000313" key="3">
    <source>
        <dbReference type="Proteomes" id="UP000006718"/>
    </source>
</evidence>
<dbReference type="STRING" id="9544.ENSMMUP00000073782"/>
<organism evidence="2 3">
    <name type="scientific">Macaca mulatta</name>
    <name type="common">Rhesus macaque</name>
    <dbReference type="NCBI Taxonomy" id="9544"/>
    <lineage>
        <taxon>Eukaryota</taxon>
        <taxon>Metazoa</taxon>
        <taxon>Chordata</taxon>
        <taxon>Craniata</taxon>
        <taxon>Vertebrata</taxon>
        <taxon>Euteleostomi</taxon>
        <taxon>Mammalia</taxon>
        <taxon>Eutheria</taxon>
        <taxon>Euarchontoglires</taxon>
        <taxon>Primates</taxon>
        <taxon>Haplorrhini</taxon>
        <taxon>Catarrhini</taxon>
        <taxon>Cercopithecidae</taxon>
        <taxon>Cercopithecinae</taxon>
        <taxon>Macaca</taxon>
    </lineage>
</organism>
<keyword evidence="1" id="KW-0472">Membrane</keyword>
<proteinExistence type="predicted"/>